<dbReference type="RefSeq" id="WP_167508277.1">
    <property type="nucleotide sequence ID" value="NZ_AQHF01000020.1"/>
</dbReference>
<protein>
    <recommendedName>
        <fullName evidence="3">Class I lanthipeptide</fullName>
    </recommendedName>
</protein>
<proteinExistence type="predicted"/>
<dbReference type="AlphaFoldDB" id="A0A8I0MU71"/>
<sequence>MKLKKKKIKLLSLEGKSIPKAQTPQIGGAGLPPTNPLADCPYSHNSACYSCVKDLQPE</sequence>
<evidence type="ECO:0000313" key="2">
    <source>
        <dbReference type="Proteomes" id="UP000660708"/>
    </source>
</evidence>
<dbReference type="Proteomes" id="UP000660708">
    <property type="component" value="Unassembled WGS sequence"/>
</dbReference>
<name>A0A8I0MU71_9GAMM</name>
<keyword evidence="2" id="KW-1185">Reference proteome</keyword>
<comment type="caution">
    <text evidence="1">The sequence shown here is derived from an EMBL/GenBank/DDBJ whole genome shotgun (WGS) entry which is preliminary data.</text>
</comment>
<dbReference type="EMBL" id="AQHF01000020">
    <property type="protein sequence ID" value="MBE0345831.1"/>
    <property type="molecule type" value="Genomic_DNA"/>
</dbReference>
<reference evidence="1 2" key="1">
    <citation type="submission" date="2015-06" db="EMBL/GenBank/DDBJ databases">
        <title>Genome sequence of Pseudoalteromonas peptidolytica.</title>
        <authorList>
            <person name="Xie B.-B."/>
            <person name="Rong J.-C."/>
            <person name="Qin Q.-L."/>
            <person name="Zhang Y.-Z."/>
        </authorList>
    </citation>
    <scope>NUCLEOTIDE SEQUENCE [LARGE SCALE GENOMIC DNA]</scope>
    <source>
        <strain evidence="1 2">F12-50-A1</strain>
    </source>
</reference>
<accession>A0A8I0MU71</accession>
<evidence type="ECO:0008006" key="3">
    <source>
        <dbReference type="Google" id="ProtNLM"/>
    </source>
</evidence>
<gene>
    <name evidence="1" type="ORF">PPEP_a0796</name>
</gene>
<organism evidence="1 2">
    <name type="scientific">Pseudoalteromonas peptidolytica F12-50-A1</name>
    <dbReference type="NCBI Taxonomy" id="1315280"/>
    <lineage>
        <taxon>Bacteria</taxon>
        <taxon>Pseudomonadati</taxon>
        <taxon>Pseudomonadota</taxon>
        <taxon>Gammaproteobacteria</taxon>
        <taxon>Alteromonadales</taxon>
        <taxon>Pseudoalteromonadaceae</taxon>
        <taxon>Pseudoalteromonas</taxon>
    </lineage>
</organism>
<evidence type="ECO:0000313" key="1">
    <source>
        <dbReference type="EMBL" id="MBE0345831.1"/>
    </source>
</evidence>